<keyword evidence="1" id="KW-1133">Transmembrane helix</keyword>
<accession>A0ABP9PEM8</accession>
<evidence type="ECO:0000256" key="1">
    <source>
        <dbReference type="SAM" id="Phobius"/>
    </source>
</evidence>
<feature type="transmembrane region" description="Helical" evidence="1">
    <location>
        <begin position="109"/>
        <end position="128"/>
    </location>
</feature>
<comment type="caution">
    <text evidence="2">The sequence shown here is derived from an EMBL/GenBank/DDBJ whole genome shotgun (WGS) entry which is preliminary data.</text>
</comment>
<keyword evidence="1" id="KW-0812">Transmembrane</keyword>
<keyword evidence="1" id="KW-0472">Membrane</keyword>
<evidence type="ECO:0000313" key="3">
    <source>
        <dbReference type="Proteomes" id="UP001428817"/>
    </source>
</evidence>
<feature type="transmembrane region" description="Helical" evidence="1">
    <location>
        <begin position="15"/>
        <end position="35"/>
    </location>
</feature>
<name>A0ABP9PEM8_9PSEU</name>
<organism evidence="2 3">
    <name type="scientific">Pseudonocardia eucalypti</name>
    <dbReference type="NCBI Taxonomy" id="648755"/>
    <lineage>
        <taxon>Bacteria</taxon>
        <taxon>Bacillati</taxon>
        <taxon>Actinomycetota</taxon>
        <taxon>Actinomycetes</taxon>
        <taxon>Pseudonocardiales</taxon>
        <taxon>Pseudonocardiaceae</taxon>
        <taxon>Pseudonocardia</taxon>
    </lineage>
</organism>
<sequence>MKFYAEQPSRLARQLVADLLALAWLLVFCLVGLHIRDQLLRLRAPATGLVDAGAAIGEAFGVAAQGASMVPFIGDTLASALRSGQSAGQALSGAGQEQLDLVSTVATNSAMVAVLLGILVPAVLWLPIRLRYARTAGEAAALRTGDPDLLALRALTNAPLGQLRTITEQPATAWRRADPDTINALAALELTRLGLHPPQPRESELSAP</sequence>
<keyword evidence="3" id="KW-1185">Reference proteome</keyword>
<evidence type="ECO:0000313" key="2">
    <source>
        <dbReference type="EMBL" id="GAA5145329.1"/>
    </source>
</evidence>
<dbReference type="Proteomes" id="UP001428817">
    <property type="component" value="Unassembled WGS sequence"/>
</dbReference>
<dbReference type="EMBL" id="BAABJP010000001">
    <property type="protein sequence ID" value="GAA5145329.1"/>
    <property type="molecule type" value="Genomic_DNA"/>
</dbReference>
<dbReference type="RefSeq" id="WP_185058582.1">
    <property type="nucleotide sequence ID" value="NZ_BAABJP010000001.1"/>
</dbReference>
<gene>
    <name evidence="2" type="ORF">GCM10023321_03040</name>
</gene>
<proteinExistence type="predicted"/>
<protein>
    <submittedName>
        <fullName evidence="2">Uncharacterized protein</fullName>
    </submittedName>
</protein>
<reference evidence="3" key="1">
    <citation type="journal article" date="2019" name="Int. J. Syst. Evol. Microbiol.">
        <title>The Global Catalogue of Microorganisms (GCM) 10K type strain sequencing project: providing services to taxonomists for standard genome sequencing and annotation.</title>
        <authorList>
            <consortium name="The Broad Institute Genomics Platform"/>
            <consortium name="The Broad Institute Genome Sequencing Center for Infectious Disease"/>
            <person name="Wu L."/>
            <person name="Ma J."/>
        </authorList>
    </citation>
    <scope>NUCLEOTIDE SEQUENCE [LARGE SCALE GENOMIC DNA]</scope>
    <source>
        <strain evidence="3">JCM 18303</strain>
    </source>
</reference>